<gene>
    <name evidence="1" type="ORF">Ae201684_017583</name>
</gene>
<accession>A0A6G0WAF5</accession>
<evidence type="ECO:0000313" key="1">
    <source>
        <dbReference type="EMBL" id="KAF0723550.1"/>
    </source>
</evidence>
<organism evidence="1 2">
    <name type="scientific">Aphanomyces euteiches</name>
    <dbReference type="NCBI Taxonomy" id="100861"/>
    <lineage>
        <taxon>Eukaryota</taxon>
        <taxon>Sar</taxon>
        <taxon>Stramenopiles</taxon>
        <taxon>Oomycota</taxon>
        <taxon>Saprolegniomycetes</taxon>
        <taxon>Saprolegniales</taxon>
        <taxon>Verrucalvaceae</taxon>
        <taxon>Aphanomyces</taxon>
    </lineage>
</organism>
<reference evidence="1 2" key="1">
    <citation type="submission" date="2019-07" db="EMBL/GenBank/DDBJ databases">
        <title>Genomics analysis of Aphanomyces spp. identifies a new class of oomycete effector associated with host adaptation.</title>
        <authorList>
            <person name="Gaulin E."/>
        </authorList>
    </citation>
    <scope>NUCLEOTIDE SEQUENCE [LARGE SCALE GENOMIC DNA]</scope>
    <source>
        <strain evidence="1 2">ATCC 201684</strain>
    </source>
</reference>
<comment type="caution">
    <text evidence="1">The sequence shown here is derived from an EMBL/GenBank/DDBJ whole genome shotgun (WGS) entry which is preliminary data.</text>
</comment>
<dbReference type="AlphaFoldDB" id="A0A6G0WAF5"/>
<proteinExistence type="predicted"/>
<name>A0A6G0WAF5_9STRA</name>
<dbReference type="EMBL" id="VJMJ01000303">
    <property type="protein sequence ID" value="KAF0723550.1"/>
    <property type="molecule type" value="Genomic_DNA"/>
</dbReference>
<sequence>MTLSCNFGQVLVNWTNAASCHVAQALQSGSINSTLLLAEDCANQACVDLLSALAIQNQPTCTLWDNVTSTPWPLAHLNSTICLPKILPVSNGRVHIHVGVSVGSGLTGIQIALIVGGVILGICILICICQACQATPAEENNFEALPVTPVTELPVPAPQQAGEVWVVYTQVYVDDVTRNNGNGGSVQRM</sequence>
<evidence type="ECO:0000313" key="2">
    <source>
        <dbReference type="Proteomes" id="UP000481153"/>
    </source>
</evidence>
<protein>
    <submittedName>
        <fullName evidence="1">Uncharacterized protein</fullName>
    </submittedName>
</protein>
<keyword evidence="2" id="KW-1185">Reference proteome</keyword>
<dbReference type="Proteomes" id="UP000481153">
    <property type="component" value="Unassembled WGS sequence"/>
</dbReference>
<dbReference type="VEuPathDB" id="FungiDB:AeMF1_002912"/>